<dbReference type="CDD" id="cd04301">
    <property type="entry name" value="NAT_SF"/>
    <property type="match status" value="1"/>
</dbReference>
<feature type="domain" description="N-acetyltransferase" evidence="3">
    <location>
        <begin position="3"/>
        <end position="137"/>
    </location>
</feature>
<dbReference type="Proteomes" id="UP000008130">
    <property type="component" value="Chromosome"/>
</dbReference>
<evidence type="ECO:0000256" key="1">
    <source>
        <dbReference type="ARBA" id="ARBA00022679"/>
    </source>
</evidence>
<dbReference type="GO" id="GO:0016747">
    <property type="term" value="F:acyltransferase activity, transferring groups other than amino-acyl groups"/>
    <property type="evidence" value="ECO:0007669"/>
    <property type="project" value="InterPro"/>
</dbReference>
<dbReference type="InterPro" id="IPR000182">
    <property type="entry name" value="GNAT_dom"/>
</dbReference>
<dbReference type="HOGENOM" id="CLU_140876_0_0_5"/>
<dbReference type="PROSITE" id="PS51186">
    <property type="entry name" value="GNAT"/>
    <property type="match status" value="1"/>
</dbReference>
<dbReference type="Pfam" id="PF00583">
    <property type="entry name" value="Acetyltransf_1"/>
    <property type="match status" value="1"/>
</dbReference>
<accession>F2IZQ0</accession>
<dbReference type="eggNOG" id="COG0456">
    <property type="taxonomic scope" value="Bacteria"/>
</dbReference>
<evidence type="ECO:0000259" key="3">
    <source>
        <dbReference type="PROSITE" id="PS51186"/>
    </source>
</evidence>
<keyword evidence="2" id="KW-0012">Acyltransferase</keyword>
<dbReference type="RefSeq" id="WP_013651924.1">
    <property type="nucleotide sequence ID" value="NC_015259.1"/>
</dbReference>
<evidence type="ECO:0000256" key="2">
    <source>
        <dbReference type="ARBA" id="ARBA00023315"/>
    </source>
</evidence>
<evidence type="ECO:0000313" key="4">
    <source>
        <dbReference type="EMBL" id="ADZ69607.1"/>
    </source>
</evidence>
<protein>
    <submittedName>
        <fullName evidence="4">Acetyltransferase, GNAT family protein</fullName>
    </submittedName>
</protein>
<proteinExistence type="predicted"/>
<keyword evidence="1 4" id="KW-0808">Transferase</keyword>
<dbReference type="InterPro" id="IPR050832">
    <property type="entry name" value="Bact_Acetyltransf"/>
</dbReference>
<organism evidence="4 5">
    <name type="scientific">Polymorphum gilvum (strain LMG 25793 / CGMCC 1.9160 / SL003B-26A1)</name>
    <dbReference type="NCBI Taxonomy" id="991905"/>
    <lineage>
        <taxon>Bacteria</taxon>
        <taxon>Pseudomonadati</taxon>
        <taxon>Pseudomonadota</taxon>
        <taxon>Alphaproteobacteria</taxon>
        <taxon>Rhodobacterales</taxon>
        <taxon>Paracoccaceae</taxon>
        <taxon>Polymorphum</taxon>
    </lineage>
</organism>
<evidence type="ECO:0000313" key="5">
    <source>
        <dbReference type="Proteomes" id="UP000008130"/>
    </source>
</evidence>
<dbReference type="KEGG" id="pgv:SL003B_1178"/>
<dbReference type="AlphaFoldDB" id="F2IZQ0"/>
<reference evidence="4 5" key="1">
    <citation type="journal article" date="2011" name="J. Bacteriol.">
        <title>Complete genome sequence of Polymorphum gilvum SL003B-26A1T, a crude oil-degrading bacterium from oil-polluted saline soil.</title>
        <authorList>
            <person name="Li S.G."/>
            <person name="Tang Y.Q."/>
            <person name="Nie Y."/>
            <person name="Cai M."/>
            <person name="Wu X.L."/>
        </authorList>
    </citation>
    <scope>NUCLEOTIDE SEQUENCE [LARGE SCALE GENOMIC DNA]</scope>
    <source>
        <strain evidence="5">LMG 25793 / CGMCC 1.9160 / SL003B-26A1</strain>
    </source>
</reference>
<keyword evidence="5" id="KW-1185">Reference proteome</keyword>
<dbReference type="PANTHER" id="PTHR43877">
    <property type="entry name" value="AMINOALKYLPHOSPHONATE N-ACETYLTRANSFERASE-RELATED-RELATED"/>
    <property type="match status" value="1"/>
</dbReference>
<dbReference type="STRING" id="991905.SL003B_1178"/>
<dbReference type="SUPFAM" id="SSF55729">
    <property type="entry name" value="Acyl-CoA N-acyltransferases (Nat)"/>
    <property type="match status" value="1"/>
</dbReference>
<dbReference type="PATRIC" id="fig|991905.3.peg.1203"/>
<gene>
    <name evidence="4" type="ordered locus">SL003B_1178</name>
</gene>
<dbReference type="InterPro" id="IPR016181">
    <property type="entry name" value="Acyl_CoA_acyltransferase"/>
</dbReference>
<sequence>MAVTVRPIEDKDRPALTRLLEERWAGPEILIDGEMIDASALPGFVAEDGGQLVGLVTVIKRPDEWEIVTLDSLNRWAGTGSQLLQAVVEEARKAGLARVMTRTSNDNLDAFRFYQRRGFRLERVVHGVIDEERKLKPEIPVSGQHGIPMHDEIVFARTL</sequence>
<name>F2IZQ0_POLGS</name>
<dbReference type="EMBL" id="CP002568">
    <property type="protein sequence ID" value="ADZ69607.1"/>
    <property type="molecule type" value="Genomic_DNA"/>
</dbReference>
<dbReference type="Gene3D" id="3.40.630.30">
    <property type="match status" value="1"/>
</dbReference>
<dbReference type="OrthoDB" id="9799092at2"/>